<protein>
    <submittedName>
        <fullName evidence="3">Uncharacterized protein</fullName>
    </submittedName>
</protein>
<evidence type="ECO:0000256" key="1">
    <source>
        <dbReference type="SAM" id="Phobius"/>
    </source>
</evidence>
<gene>
    <name evidence="3" type="ORF">DSPE1174_LOCUS16073</name>
</gene>
<organism evidence="3">
    <name type="scientific">Octactis speculum</name>
    <dbReference type="NCBI Taxonomy" id="3111310"/>
    <lineage>
        <taxon>Eukaryota</taxon>
        <taxon>Sar</taxon>
        <taxon>Stramenopiles</taxon>
        <taxon>Ochrophyta</taxon>
        <taxon>Dictyochophyceae</taxon>
        <taxon>Dictyochales</taxon>
        <taxon>Dictyochaceae</taxon>
        <taxon>Octactis</taxon>
    </lineage>
</organism>
<reference evidence="3" key="1">
    <citation type="submission" date="2021-01" db="EMBL/GenBank/DDBJ databases">
        <authorList>
            <person name="Corre E."/>
            <person name="Pelletier E."/>
            <person name="Niang G."/>
            <person name="Scheremetjew M."/>
            <person name="Finn R."/>
            <person name="Kale V."/>
            <person name="Holt S."/>
            <person name="Cochrane G."/>
            <person name="Meng A."/>
            <person name="Brown T."/>
            <person name="Cohen L."/>
        </authorList>
    </citation>
    <scope>NUCLEOTIDE SEQUENCE</scope>
    <source>
        <strain evidence="3">CCMP1381</strain>
    </source>
</reference>
<name>A0A7S2CPN2_9STRA</name>
<keyword evidence="1" id="KW-0472">Membrane</keyword>
<evidence type="ECO:0000256" key="2">
    <source>
        <dbReference type="SAM" id="SignalP"/>
    </source>
</evidence>
<dbReference type="EMBL" id="HBGS01031409">
    <property type="protein sequence ID" value="CAD9431210.1"/>
    <property type="molecule type" value="Transcribed_RNA"/>
</dbReference>
<proteinExistence type="predicted"/>
<feature type="chain" id="PRO_5031547337" evidence="2">
    <location>
        <begin position="20"/>
        <end position="108"/>
    </location>
</feature>
<keyword evidence="1" id="KW-1133">Transmembrane helix</keyword>
<sequence length="108" mass="11964">MMRSLSVISTLLFISQCYAFVPQGARMVSMQPKLCRASSGLTSMNGLFGKTDAEIAADEAEMEGMSEQERLNWMSYKQTKNEADVMTAASLATMIPLGYLLWVAFFSE</sequence>
<feature type="signal peptide" evidence="2">
    <location>
        <begin position="1"/>
        <end position="19"/>
    </location>
</feature>
<accession>A0A7S2CPN2</accession>
<evidence type="ECO:0000313" key="3">
    <source>
        <dbReference type="EMBL" id="CAD9431210.1"/>
    </source>
</evidence>
<keyword evidence="2" id="KW-0732">Signal</keyword>
<dbReference type="AlphaFoldDB" id="A0A7S2CPN2"/>
<keyword evidence="1" id="KW-0812">Transmembrane</keyword>
<feature type="transmembrane region" description="Helical" evidence="1">
    <location>
        <begin position="85"/>
        <end position="106"/>
    </location>
</feature>